<dbReference type="EMBL" id="BGPR01104279">
    <property type="protein sequence ID" value="GBM69112.1"/>
    <property type="molecule type" value="Genomic_DNA"/>
</dbReference>
<comment type="caution">
    <text evidence="1">The sequence shown here is derived from an EMBL/GenBank/DDBJ whole genome shotgun (WGS) entry which is preliminary data.</text>
</comment>
<sequence length="108" mass="12016">GGSAHCFTGKPPQHNYVAANSKNPIHQLELSWRTLNMTGMIDFPAKCEMRSVIRFQQAEGNSAAENHRRMSRVYGANFMIDGVGNLKIGELMFMMKVDKDASPSLVKT</sequence>
<name>A0A4Y2HUZ0_ARAVE</name>
<evidence type="ECO:0000313" key="1">
    <source>
        <dbReference type="EMBL" id="GBM69112.1"/>
    </source>
</evidence>
<dbReference type="Proteomes" id="UP000499080">
    <property type="component" value="Unassembled WGS sequence"/>
</dbReference>
<proteinExistence type="predicted"/>
<reference evidence="1 2" key="1">
    <citation type="journal article" date="2019" name="Sci. Rep.">
        <title>Orb-weaving spider Araneus ventricosus genome elucidates the spidroin gene catalogue.</title>
        <authorList>
            <person name="Kono N."/>
            <person name="Nakamura H."/>
            <person name="Ohtoshi R."/>
            <person name="Moran D.A.P."/>
            <person name="Shinohara A."/>
            <person name="Yoshida Y."/>
            <person name="Fujiwara M."/>
            <person name="Mori M."/>
            <person name="Tomita M."/>
            <person name="Arakawa K."/>
        </authorList>
    </citation>
    <scope>NUCLEOTIDE SEQUENCE [LARGE SCALE GENOMIC DNA]</scope>
</reference>
<accession>A0A4Y2HUZ0</accession>
<organism evidence="1 2">
    <name type="scientific">Araneus ventricosus</name>
    <name type="common">Orbweaver spider</name>
    <name type="synonym">Epeira ventricosa</name>
    <dbReference type="NCBI Taxonomy" id="182803"/>
    <lineage>
        <taxon>Eukaryota</taxon>
        <taxon>Metazoa</taxon>
        <taxon>Ecdysozoa</taxon>
        <taxon>Arthropoda</taxon>
        <taxon>Chelicerata</taxon>
        <taxon>Arachnida</taxon>
        <taxon>Araneae</taxon>
        <taxon>Araneomorphae</taxon>
        <taxon>Entelegynae</taxon>
        <taxon>Araneoidea</taxon>
        <taxon>Araneidae</taxon>
        <taxon>Araneus</taxon>
    </lineage>
</organism>
<keyword evidence="2" id="KW-1185">Reference proteome</keyword>
<protein>
    <submittedName>
        <fullName evidence="1">Uncharacterized protein</fullName>
    </submittedName>
</protein>
<gene>
    <name evidence="1" type="ORF">AVEN_196523_1</name>
</gene>
<dbReference type="OrthoDB" id="6469635at2759"/>
<feature type="non-terminal residue" evidence="1">
    <location>
        <position position="1"/>
    </location>
</feature>
<evidence type="ECO:0000313" key="2">
    <source>
        <dbReference type="Proteomes" id="UP000499080"/>
    </source>
</evidence>
<dbReference type="AlphaFoldDB" id="A0A4Y2HUZ0"/>